<dbReference type="EMBL" id="JBHFFA010000004">
    <property type="protein sequence ID" value="KAL2629759.1"/>
    <property type="molecule type" value="Genomic_DNA"/>
</dbReference>
<feature type="region of interest" description="Disordered" evidence="2">
    <location>
        <begin position="68"/>
        <end position="89"/>
    </location>
</feature>
<reference evidence="3 4" key="1">
    <citation type="submission" date="2024-09" db="EMBL/GenBank/DDBJ databases">
        <title>Chromosome-scale assembly of Riccia fluitans.</title>
        <authorList>
            <person name="Paukszto L."/>
            <person name="Sawicki J."/>
            <person name="Karawczyk K."/>
            <person name="Piernik-Szablinska J."/>
            <person name="Szczecinska M."/>
            <person name="Mazdziarz M."/>
        </authorList>
    </citation>
    <scope>NUCLEOTIDE SEQUENCE [LARGE SCALE GENOMIC DNA]</scope>
    <source>
        <strain evidence="3">Rf_01</strain>
        <tissue evidence="3">Aerial parts of the thallus</tissue>
    </source>
</reference>
<protein>
    <submittedName>
        <fullName evidence="3">Uncharacterized protein</fullName>
    </submittedName>
</protein>
<evidence type="ECO:0000313" key="4">
    <source>
        <dbReference type="Proteomes" id="UP001605036"/>
    </source>
</evidence>
<dbReference type="AlphaFoldDB" id="A0ABD1YH78"/>
<keyword evidence="4" id="KW-1185">Reference proteome</keyword>
<accession>A0ABD1YH78</accession>
<evidence type="ECO:0000256" key="2">
    <source>
        <dbReference type="SAM" id="MobiDB-lite"/>
    </source>
</evidence>
<proteinExistence type="predicted"/>
<evidence type="ECO:0000313" key="3">
    <source>
        <dbReference type="EMBL" id="KAL2629759.1"/>
    </source>
</evidence>
<comment type="caution">
    <text evidence="3">The sequence shown here is derived from an EMBL/GenBank/DDBJ whole genome shotgun (WGS) entry which is preliminary data.</text>
</comment>
<gene>
    <name evidence="3" type="ORF">R1flu_014445</name>
</gene>
<keyword evidence="1" id="KW-0175">Coiled coil</keyword>
<sequence length="142" mass="16346">MLGADFKEGLKTFAEVYRQIEQVKVENTRELEMQKMRLQQEIEKDRRQSDLARQELEITVQMKLAEMLSKKKRKRSSRSDHSFSGSDYNSSECFAHFLNIRFKKLFSVSLARVLLAPHAEVALDLDPLLSHGAPLHDAGVVK</sequence>
<name>A0ABD1YH78_9MARC</name>
<feature type="coiled-coil region" evidence="1">
    <location>
        <begin position="28"/>
        <end position="55"/>
    </location>
</feature>
<dbReference type="Proteomes" id="UP001605036">
    <property type="component" value="Unassembled WGS sequence"/>
</dbReference>
<evidence type="ECO:0000256" key="1">
    <source>
        <dbReference type="SAM" id="Coils"/>
    </source>
</evidence>
<organism evidence="3 4">
    <name type="scientific">Riccia fluitans</name>
    <dbReference type="NCBI Taxonomy" id="41844"/>
    <lineage>
        <taxon>Eukaryota</taxon>
        <taxon>Viridiplantae</taxon>
        <taxon>Streptophyta</taxon>
        <taxon>Embryophyta</taxon>
        <taxon>Marchantiophyta</taxon>
        <taxon>Marchantiopsida</taxon>
        <taxon>Marchantiidae</taxon>
        <taxon>Marchantiales</taxon>
        <taxon>Ricciaceae</taxon>
        <taxon>Riccia</taxon>
    </lineage>
</organism>